<dbReference type="Proteomes" id="UP001358586">
    <property type="component" value="Chromosome 10"/>
</dbReference>
<comment type="caution">
    <text evidence="2">The sequence shown here is derived from an EMBL/GenBank/DDBJ whole genome shotgun (WGS) entry which is preliminary data.</text>
</comment>
<keyword evidence="3" id="KW-1185">Reference proteome</keyword>
<dbReference type="EMBL" id="JARKNE010000010">
    <property type="protein sequence ID" value="KAK5793255.1"/>
    <property type="molecule type" value="Genomic_DNA"/>
</dbReference>
<proteinExistence type="predicted"/>
<dbReference type="PANTHER" id="PTHR46033">
    <property type="entry name" value="PROTEIN MAIN-LIKE 2"/>
    <property type="match status" value="1"/>
</dbReference>
<dbReference type="PROSITE" id="PS51257">
    <property type="entry name" value="PROKAR_LIPOPROTEIN"/>
    <property type="match status" value="1"/>
</dbReference>
<name>A0ABR0NEF8_GOSAR</name>
<reference evidence="2 3" key="1">
    <citation type="submission" date="2023-03" db="EMBL/GenBank/DDBJ databases">
        <title>WGS of Gossypium arboreum.</title>
        <authorList>
            <person name="Yu D."/>
        </authorList>
    </citation>
    <scope>NUCLEOTIDE SEQUENCE [LARGE SCALE GENOMIC DNA]</scope>
    <source>
        <tissue evidence="2">Leaf</tissue>
    </source>
</reference>
<dbReference type="PANTHER" id="PTHR46033:SF8">
    <property type="entry name" value="PROTEIN MAINTENANCE OF MERISTEMS-LIKE"/>
    <property type="match status" value="1"/>
</dbReference>
<evidence type="ECO:0000259" key="1">
    <source>
        <dbReference type="Pfam" id="PF10536"/>
    </source>
</evidence>
<evidence type="ECO:0000313" key="3">
    <source>
        <dbReference type="Proteomes" id="UP001358586"/>
    </source>
</evidence>
<sequence length="123" mass="14015">MGKRAIHKVRGHLQVIGFLYASHMFGGCKLDLQLISELMERWMPETHTFHLPRGECTITLEDVALQLGLPVDKQVIMISEIVLNKVALCRSLLGKVPDKFEGGRISMNWLKDNFDELLKDPQD</sequence>
<dbReference type="Pfam" id="PF10536">
    <property type="entry name" value="PMD"/>
    <property type="match status" value="1"/>
</dbReference>
<dbReference type="InterPro" id="IPR019557">
    <property type="entry name" value="AminoTfrase-like_pln_mobile"/>
</dbReference>
<feature type="domain" description="Aminotransferase-like plant mobile" evidence="1">
    <location>
        <begin position="22"/>
        <end position="115"/>
    </location>
</feature>
<accession>A0ABR0NEF8</accession>
<dbReference type="InterPro" id="IPR044824">
    <property type="entry name" value="MAIN-like"/>
</dbReference>
<protein>
    <recommendedName>
        <fullName evidence="1">Aminotransferase-like plant mobile domain-containing protein</fullName>
    </recommendedName>
</protein>
<evidence type="ECO:0000313" key="2">
    <source>
        <dbReference type="EMBL" id="KAK5793255.1"/>
    </source>
</evidence>
<gene>
    <name evidence="2" type="ORF">PVK06_034395</name>
</gene>
<organism evidence="2 3">
    <name type="scientific">Gossypium arboreum</name>
    <name type="common">Tree cotton</name>
    <name type="synonym">Gossypium nanking</name>
    <dbReference type="NCBI Taxonomy" id="29729"/>
    <lineage>
        <taxon>Eukaryota</taxon>
        <taxon>Viridiplantae</taxon>
        <taxon>Streptophyta</taxon>
        <taxon>Embryophyta</taxon>
        <taxon>Tracheophyta</taxon>
        <taxon>Spermatophyta</taxon>
        <taxon>Magnoliopsida</taxon>
        <taxon>eudicotyledons</taxon>
        <taxon>Gunneridae</taxon>
        <taxon>Pentapetalae</taxon>
        <taxon>rosids</taxon>
        <taxon>malvids</taxon>
        <taxon>Malvales</taxon>
        <taxon>Malvaceae</taxon>
        <taxon>Malvoideae</taxon>
        <taxon>Gossypium</taxon>
    </lineage>
</organism>